<name>A0A1M7E4C8_9BACL</name>
<evidence type="ECO:0000313" key="8">
    <source>
        <dbReference type="Proteomes" id="UP000184206"/>
    </source>
</evidence>
<dbReference type="EC" id="2.3.1.-" evidence="5"/>
<reference evidence="7 8" key="1">
    <citation type="submission" date="2016-11" db="EMBL/GenBank/DDBJ databases">
        <authorList>
            <person name="Jaros S."/>
            <person name="Januszkiewicz K."/>
            <person name="Wedrychowicz H."/>
        </authorList>
    </citation>
    <scope>NUCLEOTIDE SEQUENCE [LARGE SCALE GENOMIC DNA]</scope>
    <source>
        <strain evidence="7 8">DSM 16010</strain>
    </source>
</reference>
<dbReference type="InterPro" id="IPR039369">
    <property type="entry name" value="LacA-like"/>
</dbReference>
<dbReference type="Proteomes" id="UP000184206">
    <property type="component" value="Unassembled WGS sequence"/>
</dbReference>
<dbReference type="InterPro" id="IPR011004">
    <property type="entry name" value="Trimer_LpxA-like_sf"/>
</dbReference>
<evidence type="ECO:0000313" key="7">
    <source>
        <dbReference type="EMBL" id="SHL86550.1"/>
    </source>
</evidence>
<dbReference type="OrthoDB" id="9782926at2"/>
<evidence type="ECO:0000256" key="5">
    <source>
        <dbReference type="RuleBase" id="RU367021"/>
    </source>
</evidence>
<comment type="similarity">
    <text evidence="1 5">Belongs to the transferase hexapeptide repeat family.</text>
</comment>
<dbReference type="PANTHER" id="PTHR43017">
    <property type="entry name" value="GALACTOSIDE O-ACETYLTRANSFERASE"/>
    <property type="match status" value="1"/>
</dbReference>
<keyword evidence="3" id="KW-0677">Repeat</keyword>
<keyword evidence="8" id="KW-1185">Reference proteome</keyword>
<evidence type="ECO:0000256" key="1">
    <source>
        <dbReference type="ARBA" id="ARBA00007274"/>
    </source>
</evidence>
<dbReference type="GO" id="GO:0008870">
    <property type="term" value="F:galactoside O-acetyltransferase activity"/>
    <property type="evidence" value="ECO:0007669"/>
    <property type="project" value="TreeGrafter"/>
</dbReference>
<feature type="domain" description="Maltose/galactoside acetyltransferase" evidence="6">
    <location>
        <begin position="4"/>
        <end position="59"/>
    </location>
</feature>
<dbReference type="FunFam" id="2.160.10.10:FF:000008">
    <property type="entry name" value="Maltose O-acetyltransferase"/>
    <property type="match status" value="1"/>
</dbReference>
<dbReference type="EMBL" id="FRCF01000003">
    <property type="protein sequence ID" value="SHL86550.1"/>
    <property type="molecule type" value="Genomic_DNA"/>
</dbReference>
<dbReference type="InterPro" id="IPR024688">
    <property type="entry name" value="Mac_dom"/>
</dbReference>
<gene>
    <name evidence="7" type="ORF">SAMN02745189_01094</name>
</gene>
<dbReference type="Pfam" id="PF12464">
    <property type="entry name" value="Mac"/>
    <property type="match status" value="1"/>
</dbReference>
<dbReference type="InterPro" id="IPR001451">
    <property type="entry name" value="Hexapep"/>
</dbReference>
<evidence type="ECO:0000259" key="6">
    <source>
        <dbReference type="SMART" id="SM01266"/>
    </source>
</evidence>
<dbReference type="SMART" id="SM01266">
    <property type="entry name" value="Mac"/>
    <property type="match status" value="1"/>
</dbReference>
<dbReference type="RefSeq" id="WP_072709180.1">
    <property type="nucleotide sequence ID" value="NZ_FRCF01000003.1"/>
</dbReference>
<dbReference type="Pfam" id="PF14602">
    <property type="entry name" value="Hexapep_2"/>
    <property type="match status" value="1"/>
</dbReference>
<dbReference type="PANTHER" id="PTHR43017:SF1">
    <property type="entry name" value="ACETYLTRANSFERASE YJL218W-RELATED"/>
    <property type="match status" value="1"/>
</dbReference>
<accession>A0A1M7E4C8</accession>
<organism evidence="7 8">
    <name type="scientific">Lacicoccus alkaliphilus DSM 16010</name>
    <dbReference type="NCBI Taxonomy" id="1123231"/>
    <lineage>
        <taxon>Bacteria</taxon>
        <taxon>Bacillati</taxon>
        <taxon>Bacillota</taxon>
        <taxon>Bacilli</taxon>
        <taxon>Bacillales</taxon>
        <taxon>Salinicoccaceae</taxon>
        <taxon>Lacicoccus</taxon>
    </lineage>
</organism>
<keyword evidence="4 5" id="KW-0012">Acyltransferase</keyword>
<keyword evidence="2 5" id="KW-0808">Transferase</keyword>
<proteinExistence type="inferred from homology"/>
<dbReference type="CDD" id="cd03357">
    <property type="entry name" value="LbH_MAT_GAT"/>
    <property type="match status" value="1"/>
</dbReference>
<evidence type="ECO:0000256" key="3">
    <source>
        <dbReference type="ARBA" id="ARBA00022737"/>
    </source>
</evidence>
<protein>
    <recommendedName>
        <fullName evidence="5">Acetyltransferase</fullName>
        <ecNumber evidence="5">2.3.1.-</ecNumber>
    </recommendedName>
</protein>
<dbReference type="SUPFAM" id="SSF51161">
    <property type="entry name" value="Trimeric LpxA-like enzymes"/>
    <property type="match status" value="1"/>
</dbReference>
<dbReference type="STRING" id="1123231.SAMN02745189_01094"/>
<dbReference type="AlphaFoldDB" id="A0A1M7E4C8"/>
<evidence type="ECO:0000256" key="4">
    <source>
        <dbReference type="ARBA" id="ARBA00023315"/>
    </source>
</evidence>
<evidence type="ECO:0000256" key="2">
    <source>
        <dbReference type="ARBA" id="ARBA00022679"/>
    </source>
</evidence>
<sequence length="191" mass="21129">MDEKQKMLAGEWYSANYDGTLVEERTRAQELCHELNRTQPGDGKRRKKIIVELLGYIPENLNISSPFMVDYGYNIKFGKNVFINVNNYFMDGGEITLGDNVFIGPSCGFYTAEHPLDAVDRRKGLEKTSPITVGDDVWIGADISVMPGVTIGDGSVIGAGSIVTKDIPENSLAMGVPCRVVRDIGKKVRYF</sequence>
<dbReference type="Gene3D" id="2.160.10.10">
    <property type="entry name" value="Hexapeptide repeat proteins"/>
    <property type="match status" value="1"/>
</dbReference>